<accession>A0ABV5JN83</accession>
<evidence type="ECO:0000256" key="2">
    <source>
        <dbReference type="ARBA" id="ARBA00023140"/>
    </source>
</evidence>
<dbReference type="CDD" id="cd06558">
    <property type="entry name" value="crotonase-like"/>
    <property type="match status" value="1"/>
</dbReference>
<dbReference type="RefSeq" id="WP_380022835.1">
    <property type="nucleotide sequence ID" value="NZ_JBHMDY010000001.1"/>
</dbReference>
<dbReference type="EMBL" id="JBHMDY010000001">
    <property type="protein sequence ID" value="MFB9258415.1"/>
    <property type="molecule type" value="Genomic_DNA"/>
</dbReference>
<dbReference type="PANTHER" id="PTHR43684:SF1">
    <property type="entry name" value="ENOYL-COA DELTA ISOMERASE 2"/>
    <property type="match status" value="1"/>
</dbReference>
<dbReference type="Pfam" id="PF00378">
    <property type="entry name" value="ECH_1"/>
    <property type="match status" value="1"/>
</dbReference>
<dbReference type="InterPro" id="IPR001753">
    <property type="entry name" value="Enoyl-CoA_hydra/iso"/>
</dbReference>
<dbReference type="InterPro" id="IPR029045">
    <property type="entry name" value="ClpP/crotonase-like_dom_sf"/>
</dbReference>
<dbReference type="Gene3D" id="3.90.226.10">
    <property type="entry name" value="2-enoyl-CoA Hydratase, Chain A, domain 1"/>
    <property type="match status" value="1"/>
</dbReference>
<dbReference type="PANTHER" id="PTHR43684">
    <property type="match status" value="1"/>
</dbReference>
<keyword evidence="2" id="KW-0576">Peroxisome</keyword>
<evidence type="ECO:0000256" key="1">
    <source>
        <dbReference type="ARBA" id="ARBA00004275"/>
    </source>
</evidence>
<comment type="subcellular location">
    <subcellularLocation>
        <location evidence="1">Peroxisome</location>
    </subcellularLocation>
</comment>
<protein>
    <submittedName>
        <fullName evidence="4">Enoyl-CoA hydratase/isomerase family protein</fullName>
    </submittedName>
</protein>
<evidence type="ECO:0000256" key="3">
    <source>
        <dbReference type="ARBA" id="ARBA00023235"/>
    </source>
</evidence>
<dbReference type="Proteomes" id="UP001589700">
    <property type="component" value="Unassembled WGS sequence"/>
</dbReference>
<sequence>MTDDAAARAAGILEVHDADRVRTLTMNRPDALNAFNGALYRELAAALYAADEDPGVAVVLLTGRGRAFSAGTDLVEMAELVASGGGGGEGDGDGGGGDDALSATEEHGFNVLVDALIAFSKPLVAAVNGLGLGIGVTLLGFVDLAFISEGAKLKCPFTSLGVAPEAASSFLIPRLVGHQNAAWVLLSSEWISAEQAHEMGLVWKLCTPDELMPTATEHATRLAALPVSSLRAVKRAMTEPVAQQVAEARRRENGMFAQLLGGPANTEALAAFAEGRKPDFTALPDGA</sequence>
<evidence type="ECO:0000313" key="4">
    <source>
        <dbReference type="EMBL" id="MFB9258415.1"/>
    </source>
</evidence>
<evidence type="ECO:0000313" key="5">
    <source>
        <dbReference type="Proteomes" id="UP001589700"/>
    </source>
</evidence>
<reference evidence="4 5" key="1">
    <citation type="submission" date="2024-09" db="EMBL/GenBank/DDBJ databases">
        <authorList>
            <person name="Sun Q."/>
            <person name="Mori K."/>
        </authorList>
    </citation>
    <scope>NUCLEOTIDE SEQUENCE [LARGE SCALE GENOMIC DNA]</scope>
    <source>
        <strain evidence="4 5">CCM 7659</strain>
    </source>
</reference>
<dbReference type="SUPFAM" id="SSF52096">
    <property type="entry name" value="ClpP/crotonase"/>
    <property type="match status" value="1"/>
</dbReference>
<proteinExistence type="predicted"/>
<name>A0ABV5JN83_9ACTN</name>
<comment type="caution">
    <text evidence="4">The sequence shown here is derived from an EMBL/GenBank/DDBJ whole genome shotgun (WGS) entry which is preliminary data.</text>
</comment>
<gene>
    <name evidence="4" type="ORF">ACFFVD_01190</name>
</gene>
<organism evidence="4 5">
    <name type="scientific">Dietzia aerolata</name>
    <dbReference type="NCBI Taxonomy" id="595984"/>
    <lineage>
        <taxon>Bacteria</taxon>
        <taxon>Bacillati</taxon>
        <taxon>Actinomycetota</taxon>
        <taxon>Actinomycetes</taxon>
        <taxon>Mycobacteriales</taxon>
        <taxon>Dietziaceae</taxon>
        <taxon>Dietzia</taxon>
    </lineage>
</organism>
<keyword evidence="5" id="KW-1185">Reference proteome</keyword>
<dbReference type="InterPro" id="IPR051053">
    <property type="entry name" value="ECH/Chromodomain_protein"/>
</dbReference>
<keyword evidence="3" id="KW-0413">Isomerase</keyword>